<dbReference type="InterPro" id="IPR039761">
    <property type="entry name" value="Bms1/Tsr1"/>
</dbReference>
<accession>A0ABR4PRK6</accession>
<dbReference type="Pfam" id="PF22298">
    <property type="entry name" value="Tsr1_G-like"/>
    <property type="match status" value="1"/>
</dbReference>
<evidence type="ECO:0000313" key="8">
    <source>
        <dbReference type="Proteomes" id="UP001629113"/>
    </source>
</evidence>
<evidence type="ECO:0000256" key="4">
    <source>
        <dbReference type="ARBA" id="ARBA00038288"/>
    </source>
</evidence>
<dbReference type="SMART" id="SM01362">
    <property type="entry name" value="DUF663"/>
    <property type="match status" value="1"/>
</dbReference>
<dbReference type="PANTHER" id="PTHR12858:SF1">
    <property type="entry name" value="PRE-RRNA-PROCESSING PROTEIN TSR1 HOMOLOG"/>
    <property type="match status" value="1"/>
</dbReference>
<feature type="compositionally biased region" description="Basic and acidic residues" evidence="5">
    <location>
        <begin position="30"/>
        <end position="44"/>
    </location>
</feature>
<dbReference type="EMBL" id="JBFCZG010000002">
    <property type="protein sequence ID" value="KAL3425526.1"/>
    <property type="molecule type" value="Genomic_DNA"/>
</dbReference>
<evidence type="ECO:0000256" key="2">
    <source>
        <dbReference type="ARBA" id="ARBA00022517"/>
    </source>
</evidence>
<dbReference type="InterPro" id="IPR030387">
    <property type="entry name" value="G_Bms1/Tsr1_dom"/>
</dbReference>
<dbReference type="Pfam" id="PF04950">
    <property type="entry name" value="RIBIOP_C"/>
    <property type="match status" value="1"/>
</dbReference>
<dbReference type="SMART" id="SM00785">
    <property type="entry name" value="AARP2CN"/>
    <property type="match status" value="1"/>
</dbReference>
<dbReference type="PROSITE" id="PS51714">
    <property type="entry name" value="G_BMS1"/>
    <property type="match status" value="1"/>
</dbReference>
<keyword evidence="8" id="KW-1185">Reference proteome</keyword>
<evidence type="ECO:0000313" key="7">
    <source>
        <dbReference type="EMBL" id="KAL3425526.1"/>
    </source>
</evidence>
<dbReference type="Proteomes" id="UP001629113">
    <property type="component" value="Unassembled WGS sequence"/>
</dbReference>
<organism evidence="7 8">
    <name type="scientific">Phlyctema vagabunda</name>
    <dbReference type="NCBI Taxonomy" id="108571"/>
    <lineage>
        <taxon>Eukaryota</taxon>
        <taxon>Fungi</taxon>
        <taxon>Dikarya</taxon>
        <taxon>Ascomycota</taxon>
        <taxon>Pezizomycotina</taxon>
        <taxon>Leotiomycetes</taxon>
        <taxon>Helotiales</taxon>
        <taxon>Dermateaceae</taxon>
        <taxon>Phlyctema</taxon>
    </lineage>
</organism>
<feature type="domain" description="Bms1-type G" evidence="6">
    <location>
        <begin position="86"/>
        <end position="245"/>
    </location>
</feature>
<dbReference type="InterPro" id="IPR012948">
    <property type="entry name" value="AARP2CN"/>
</dbReference>
<dbReference type="InterPro" id="IPR007034">
    <property type="entry name" value="BMS1_TSR1_C"/>
</dbReference>
<sequence length="823" mass="92737">MPSSVTSHSHRSTTKASHKPFKSRKATKGALKELTKGKVQDLSHRKSPHQQLMSKFDRRNQARQKQQTKHREHLRETSIFAGRDGAPRIVAVIPLCEDGDAAAAVRLLNGSLDIEAEVPEEGLLRTDIDRFKQKVEYVVLKRDLLACLDAGRVADFVIFILSPDQEVDELGELIIRSVESQGLSTLMTVVQGLDKVEPPKRRPQVLTSLKSYVTHFHPDQEKVHSLDSRQECANLMRSLCTTTPKGVRWREERSWMLVDEVKWPSVEGESVVVTGIVRGKGLKADRLVHVGDWGDFQIEKISAAPLASKKRRADDMAVDVENEENILESPSDEQDDLLDLAPEEIMMEDIDNDGAMSVATTDKRGVLLDDHHYFSDDETHMPQAPKRLPKGTSSYQAAWYLGDTLDSDDGSDLESVDYQDDVAIERPALPQDGVEGFAPREPTEFAPSEYPQSEMFLDPNVEDEAEAAQLAAFRARKGDEAEEDREFPDEIELLPQVLARERLARYRGLKSLRSSHWEEDEDKAHEPEDWRRYLQVPDYKSSKSHATRDALIGGVSPGTRVHVYLRNVPLQVQSSYNPSHPLALTSLLRHEHKQAVLNFNVTLSSDYPEPIKAKTELIMQCGPRRLVINPLFSQGGNTSNDVHKFDRFLHPGDNAVATFVGPLTWGSVPALFFKRNAAGELAPLEMIGTGTALPPSSHRVIAKRIILTGHPYKIHKKLVTIRYMFFNREDVEWFKALQLWTKRGRSGYIKESLGTHGYFKATFDGKINPQDSIGVSLYKRMWPRNSRAWNPTEVVEQEEGEDDVRDVVMDEMDTADADGGVVL</sequence>
<feature type="region of interest" description="Disordered" evidence="5">
    <location>
        <begin position="1"/>
        <end position="73"/>
    </location>
</feature>
<evidence type="ECO:0000259" key="6">
    <source>
        <dbReference type="PROSITE" id="PS51714"/>
    </source>
</evidence>
<comment type="subcellular location">
    <subcellularLocation>
        <location evidence="1">Nucleus</location>
        <location evidence="1">Nucleolus</location>
    </subcellularLocation>
</comment>
<protein>
    <submittedName>
        <fullName evidence="7">AARP2CN domain-containing protein</fullName>
    </submittedName>
</protein>
<name>A0ABR4PRK6_9HELO</name>
<evidence type="ECO:0000256" key="1">
    <source>
        <dbReference type="ARBA" id="ARBA00004604"/>
    </source>
</evidence>
<reference evidence="7 8" key="1">
    <citation type="submission" date="2024-06" db="EMBL/GenBank/DDBJ databases">
        <title>Complete genome of Phlyctema vagabunda strain 19-DSS-EL-015.</title>
        <authorList>
            <person name="Fiorenzani C."/>
        </authorList>
    </citation>
    <scope>NUCLEOTIDE SEQUENCE [LARGE SCALE GENOMIC DNA]</scope>
    <source>
        <strain evidence="7 8">19-DSS-EL-015</strain>
    </source>
</reference>
<dbReference type="PANTHER" id="PTHR12858">
    <property type="entry name" value="RIBOSOME BIOGENESIS PROTEIN"/>
    <property type="match status" value="1"/>
</dbReference>
<proteinExistence type="inferred from homology"/>
<comment type="caution">
    <text evidence="7">The sequence shown here is derived from an EMBL/GenBank/DDBJ whole genome shotgun (WGS) entry which is preliminary data.</text>
</comment>
<comment type="similarity">
    <text evidence="4">Belongs to the TRAFAC class translation factor GTPase superfamily. Bms1-like GTPase family. TSR1 subfamily.</text>
</comment>
<keyword evidence="2" id="KW-0690">Ribosome biogenesis</keyword>
<feature type="compositionally biased region" description="Basic residues" evidence="5">
    <location>
        <begin position="8"/>
        <end position="27"/>
    </location>
</feature>
<dbReference type="Pfam" id="PF08142">
    <property type="entry name" value="AARP2CN"/>
    <property type="match status" value="1"/>
</dbReference>
<evidence type="ECO:0000256" key="3">
    <source>
        <dbReference type="ARBA" id="ARBA00023242"/>
    </source>
</evidence>
<keyword evidence="3" id="KW-0539">Nucleus</keyword>
<evidence type="ECO:0000256" key="5">
    <source>
        <dbReference type="SAM" id="MobiDB-lite"/>
    </source>
</evidence>
<gene>
    <name evidence="7" type="ORF">PVAG01_02317</name>
</gene>